<organism evidence="4 5">
    <name type="scientific">Sungouiella intermedia</name>
    <dbReference type="NCBI Taxonomy" id="45354"/>
    <lineage>
        <taxon>Eukaryota</taxon>
        <taxon>Fungi</taxon>
        <taxon>Dikarya</taxon>
        <taxon>Ascomycota</taxon>
        <taxon>Saccharomycotina</taxon>
        <taxon>Pichiomycetes</taxon>
        <taxon>Metschnikowiaceae</taxon>
        <taxon>Sungouiella</taxon>
    </lineage>
</organism>
<dbReference type="GO" id="GO:0003723">
    <property type="term" value="F:RNA binding"/>
    <property type="evidence" value="ECO:0007669"/>
    <property type="project" value="UniProtKB-UniRule"/>
</dbReference>
<dbReference type="InterPro" id="IPR004088">
    <property type="entry name" value="KH_dom_type_1"/>
</dbReference>
<dbReference type="SMART" id="SM00322">
    <property type="entry name" value="KH"/>
    <property type="match status" value="1"/>
</dbReference>
<dbReference type="InterPro" id="IPR036612">
    <property type="entry name" value="KH_dom_type_1_sf"/>
</dbReference>
<proteinExistence type="predicted"/>
<dbReference type="InterPro" id="IPR056553">
    <property type="entry name" value="KH_Mug60-KHD4"/>
</dbReference>
<feature type="compositionally biased region" description="Polar residues" evidence="2">
    <location>
        <begin position="858"/>
        <end position="871"/>
    </location>
</feature>
<evidence type="ECO:0000256" key="1">
    <source>
        <dbReference type="PROSITE-ProRule" id="PRU00117"/>
    </source>
</evidence>
<feature type="domain" description="K Homology" evidence="3">
    <location>
        <begin position="520"/>
        <end position="610"/>
    </location>
</feature>
<keyword evidence="1" id="KW-0694">RNA-binding</keyword>
<dbReference type="Gene3D" id="3.30.1370.10">
    <property type="entry name" value="K Homology domain, type 1"/>
    <property type="match status" value="1"/>
</dbReference>
<feature type="compositionally biased region" description="Low complexity" evidence="2">
    <location>
        <begin position="828"/>
        <end position="857"/>
    </location>
</feature>
<dbReference type="Pfam" id="PF00013">
    <property type="entry name" value="KH_1"/>
    <property type="match status" value="1"/>
</dbReference>
<sequence length="891" mass="101096">MDLNVVILTLQYSYLISSLVALHNSQTGLWQNHNECSQTLLPYSILSKHRLDIRIIDNMVKLRETTMMLNHNGIGAENHIKLIEPQLNNQLITVSINGNETFINNSRTEILKAYHQVNFRQISLTASMVERTDPIFLQKLDIIAKRRNVEILIDNIDTDFNGPAQRSSITSIFVLGATDDLNLAETEVRVLVDLMLDECFVDRITLPLSLIPSLGGSKLANFSEIANQLNINIYLPYLMPHVSHSATLDDNDNMSIWLTSKSIPEILFSKNIITSLIAAVDPRANAETKLFTQEIELSKEKLDLISLYHQNDVLSIMLKYGTFIQIPSLGEARNNKIIVQGQSKEAVWETAMEVSGLGTRFYSLDIKFLKGPTSADFEYYLINLINLKKTCVLTYNGNGMNIVGSKNDIKILLDHLVSDLQSSMYFTDFMNECNTKFQMVLGMELGNHHKEFFSGKKNGKIIKILNQLNHIPTIKFKYLNNYNFLINTSIKVGGTGVKNKHILSIFDLLVKSVNLVELELPAEMQFNIPEVFHKSIIGNGGQIIQSIMKKYNVFIKFSSSSHSTKKKPDDVEKERMLYMFKRNNNVLIKCPMKNLKNILFVKYELDQLVSQCCQNKCPSLNGIAATYNTADFKLLKSHYLLLNKKHNFDLSFVSDLEAEYNTYIDFPMSLQDFQLSSRNVTIKGNDYKTKQCAQKLAEMIPKSYEFQLTYCPGKFDELINEHNPTFREKVVIPFRLLLNTEIVTNLVAGLVVLQASSYHQIILSSYDDGNLRKAVSELTSYLREKRFLILDKKDMDFEPITIQNEVYSPSKAPQSPVKNASPTKFNNRSPTRSPTRSTQSPTRSPAKSPTKSPSKQPLQTITNNSGVNNKKNVPLIGLTPFPALTIPNFGW</sequence>
<feature type="compositionally biased region" description="Polar residues" evidence="2">
    <location>
        <begin position="808"/>
        <end position="827"/>
    </location>
</feature>
<evidence type="ECO:0000313" key="5">
    <source>
        <dbReference type="Proteomes" id="UP000182259"/>
    </source>
</evidence>
<name>A0A1L0D1N8_9ASCO</name>
<evidence type="ECO:0000256" key="2">
    <source>
        <dbReference type="SAM" id="MobiDB-lite"/>
    </source>
</evidence>
<dbReference type="SUPFAM" id="SSF54791">
    <property type="entry name" value="Eukaryotic type KH-domain (KH-domain type I)"/>
    <property type="match status" value="1"/>
</dbReference>
<dbReference type="EMBL" id="LT635764">
    <property type="protein sequence ID" value="SGZ49880.1"/>
    <property type="molecule type" value="Genomic_DNA"/>
</dbReference>
<protein>
    <submittedName>
        <fullName evidence="4">CIC11C00000003147</fullName>
    </submittedName>
</protein>
<evidence type="ECO:0000313" key="4">
    <source>
        <dbReference type="EMBL" id="SGZ49880.1"/>
    </source>
</evidence>
<feature type="region of interest" description="Disordered" evidence="2">
    <location>
        <begin position="808"/>
        <end position="878"/>
    </location>
</feature>
<reference evidence="4 5" key="1">
    <citation type="submission" date="2016-10" db="EMBL/GenBank/DDBJ databases">
        <authorList>
            <person name="de Groot N.N."/>
        </authorList>
    </citation>
    <scope>NUCLEOTIDE SEQUENCE [LARGE SCALE GENOMIC DNA]</scope>
    <source>
        <strain evidence="4 5">PYCC 4715</strain>
    </source>
</reference>
<dbReference type="Proteomes" id="UP000182259">
    <property type="component" value="Chromosome I"/>
</dbReference>
<dbReference type="PROSITE" id="PS50084">
    <property type="entry name" value="KH_TYPE_1"/>
    <property type="match status" value="1"/>
</dbReference>
<dbReference type="AlphaFoldDB" id="A0A1L0D1N8"/>
<dbReference type="InterPro" id="IPR004087">
    <property type="entry name" value="KH_dom"/>
</dbReference>
<accession>A0A1L0D1N8</accession>
<evidence type="ECO:0000259" key="3">
    <source>
        <dbReference type="SMART" id="SM00322"/>
    </source>
</evidence>
<gene>
    <name evidence="4" type="ORF">SAMEA4029009_CIC11G00000003147</name>
</gene>
<dbReference type="Pfam" id="PF24563">
    <property type="entry name" value="KH_Mug60-KHD4"/>
    <property type="match status" value="1"/>
</dbReference>